<sequence length="728" mass="80793" precursor="true">MPRACPQHRRELRSVARSGCAALVLACALALAAPLPVSAQVDGPEQGFATLVADRLYLDGPHRLIAEGNVEALSGQTRMRATRIIYDRQSGALQIEGPLTLREGDRVLVLADAAEMHDGFRRGLIRSARVILDQQLQIAAHQVERVDDRFTQMNSVIASACEICEETQTPLWEVRASRVVHDQQEQQIYFENAQFRLFGLPVAYLPRLRVPDPGLDRATGWLSPRFSLDTGHGVGLRAPYFIAISHDKDLTLTPFLASKGSRALELRYRQAFATGMLELGGLVARDSIRPGSTRAMGYTRGEFVLGRGYELSFNLIKVSDRQLLEDYDRSEAQLASDITLERVRRDERIRLQALQFRSLRLVDNNRELPNQIGQAVYERRFDMPGLGGVAGLRFEVHSHSRRRPLAADVKSVARFSADLDWRRDAILPAGVVGTLGVNLGVDHFAISPGSTAFAKSTTRVVPTAMAELRWPLVRATSGGAVHVVEPVAQVIWGRDRVDALPNDISSMPELDEGNLFSHSRFAARDQREMGLRANLGLSWTRHDPQGWSGTLTLGRIWRKTDLGQFSPQSALAGRRSDWLLVSSLDTDQGLTLSNRALFNSDFRLTRNALELDWSTPDYSISTTYMHIRPDLAENRPAKAAEWSLDGSRALDEYWTASVNWRYDIARNRAARVGAGLTFENECLRMQMEVERRFASAITAGDTTSFGLSIDVLGVGGNPSRARRGCSGG</sequence>
<evidence type="ECO:0000259" key="2">
    <source>
        <dbReference type="Pfam" id="PF04453"/>
    </source>
</evidence>
<dbReference type="PANTHER" id="PTHR30189:SF1">
    <property type="entry name" value="LPS-ASSEMBLY PROTEIN LPTD"/>
    <property type="match status" value="1"/>
</dbReference>
<keyword evidence="1" id="KW-0732">Signal</keyword>
<feature type="chain" id="PRO_5044934171" description="LPS-assembly protein LptD" evidence="1">
    <location>
        <begin position="40"/>
        <end position="728"/>
    </location>
</feature>
<name>A0ABT5T813_9RHOB</name>
<dbReference type="Pfam" id="PF04453">
    <property type="entry name" value="LptD"/>
    <property type="match status" value="1"/>
</dbReference>
<dbReference type="EMBL" id="JAQZSM010000006">
    <property type="protein sequence ID" value="MDD7971265.1"/>
    <property type="molecule type" value="Genomic_DNA"/>
</dbReference>
<comment type="subcellular location">
    <subcellularLocation>
        <location evidence="1">Cell outer membrane</location>
    </subcellularLocation>
</comment>
<proteinExistence type="inferred from homology"/>
<evidence type="ECO:0000313" key="4">
    <source>
        <dbReference type="Proteomes" id="UP001431784"/>
    </source>
</evidence>
<feature type="domain" description="LptD C-terminal" evidence="2">
    <location>
        <begin position="293"/>
        <end position="636"/>
    </location>
</feature>
<keyword evidence="4" id="KW-1185">Reference proteome</keyword>
<keyword evidence="1" id="KW-0472">Membrane</keyword>
<comment type="similarity">
    <text evidence="1">Belongs to the LptD family.</text>
</comment>
<evidence type="ECO:0000256" key="1">
    <source>
        <dbReference type="HAMAP-Rule" id="MF_01411"/>
    </source>
</evidence>
<dbReference type="InterPro" id="IPR007543">
    <property type="entry name" value="LptD_C"/>
</dbReference>
<dbReference type="Proteomes" id="UP001431784">
    <property type="component" value="Unassembled WGS sequence"/>
</dbReference>
<organism evidence="3 4">
    <name type="scientific">Roseinatronobacter alkalisoli</name>
    <dbReference type="NCBI Taxonomy" id="3028235"/>
    <lineage>
        <taxon>Bacteria</taxon>
        <taxon>Pseudomonadati</taxon>
        <taxon>Pseudomonadota</taxon>
        <taxon>Alphaproteobacteria</taxon>
        <taxon>Rhodobacterales</taxon>
        <taxon>Paracoccaceae</taxon>
        <taxon>Roseinatronobacter</taxon>
    </lineage>
</organism>
<dbReference type="HAMAP" id="MF_01411">
    <property type="entry name" value="LPS_assembly_LptD"/>
    <property type="match status" value="1"/>
</dbReference>
<comment type="caution">
    <text evidence="3">The sequence shown here is derived from an EMBL/GenBank/DDBJ whole genome shotgun (WGS) entry which is preliminary data.</text>
</comment>
<dbReference type="InterPro" id="IPR020889">
    <property type="entry name" value="LipoPS_assembly_LptD"/>
</dbReference>
<comment type="function">
    <text evidence="1">Involved in the assembly of lipopolysaccharide (LPS) at the surface of the outer membrane.</text>
</comment>
<evidence type="ECO:0000313" key="3">
    <source>
        <dbReference type="EMBL" id="MDD7971265.1"/>
    </source>
</evidence>
<comment type="caution">
    <text evidence="1">Lacks conserved residue(s) required for the propagation of feature annotation.</text>
</comment>
<keyword evidence="1" id="KW-0998">Cell outer membrane</keyword>
<accession>A0ABT5T813</accession>
<feature type="signal peptide" evidence="1">
    <location>
        <begin position="1"/>
        <end position="39"/>
    </location>
</feature>
<dbReference type="InterPro" id="IPR050218">
    <property type="entry name" value="LptD"/>
</dbReference>
<protein>
    <recommendedName>
        <fullName evidence="1">LPS-assembly protein LptD</fullName>
    </recommendedName>
</protein>
<reference evidence="3" key="1">
    <citation type="submission" date="2023-02" db="EMBL/GenBank/DDBJ databases">
        <title>Description of Roseinatronobacter alkalisoli sp. nov., an alkaliphilic bacerium isolated from soda soil.</title>
        <authorList>
            <person name="Wei W."/>
        </authorList>
    </citation>
    <scope>NUCLEOTIDE SEQUENCE</scope>
    <source>
        <strain evidence="3">HJB301</strain>
    </source>
</reference>
<gene>
    <name evidence="1 3" type="primary">lptD</name>
    <name evidence="3" type="ORF">PUT78_09130</name>
</gene>
<comment type="subunit">
    <text evidence="1">Component of the lipopolysaccharide transport and assembly complex.</text>
</comment>
<dbReference type="PANTHER" id="PTHR30189">
    <property type="entry name" value="LPS-ASSEMBLY PROTEIN"/>
    <property type="match status" value="1"/>
</dbReference>
<dbReference type="RefSeq" id="WP_274351939.1">
    <property type="nucleotide sequence ID" value="NZ_JAQZSM010000006.1"/>
</dbReference>